<dbReference type="PROSITE" id="PS50921">
    <property type="entry name" value="ANTAR"/>
    <property type="match status" value="1"/>
</dbReference>
<proteinExistence type="predicted"/>
<evidence type="ECO:0000313" key="3">
    <source>
        <dbReference type="Proteomes" id="UP000013525"/>
    </source>
</evidence>
<dbReference type="InterPro" id="IPR011006">
    <property type="entry name" value="CheY-like_superfamily"/>
</dbReference>
<organism evidence="2 3">
    <name type="scientific">Rhodococcus rhodnii LMG 5362</name>
    <dbReference type="NCBI Taxonomy" id="1273125"/>
    <lineage>
        <taxon>Bacteria</taxon>
        <taxon>Bacillati</taxon>
        <taxon>Actinomycetota</taxon>
        <taxon>Actinomycetes</taxon>
        <taxon>Mycobacteriales</taxon>
        <taxon>Nocardiaceae</taxon>
        <taxon>Rhodococcus</taxon>
    </lineage>
</organism>
<dbReference type="Gene3D" id="1.10.10.10">
    <property type="entry name" value="Winged helix-like DNA-binding domain superfamily/Winged helix DNA-binding domain"/>
    <property type="match status" value="1"/>
</dbReference>
<dbReference type="InterPro" id="IPR005561">
    <property type="entry name" value="ANTAR"/>
</dbReference>
<gene>
    <name evidence="2" type="ORF">Rrhod_3907</name>
</gene>
<protein>
    <submittedName>
        <fullName evidence="2">Transcriptional regulator</fullName>
    </submittedName>
</protein>
<dbReference type="SUPFAM" id="SSF52172">
    <property type="entry name" value="CheY-like"/>
    <property type="match status" value="1"/>
</dbReference>
<dbReference type="Gene3D" id="3.30.450.20">
    <property type="entry name" value="PAS domain"/>
    <property type="match status" value="1"/>
</dbReference>
<keyword evidence="3" id="KW-1185">Reference proteome</keyword>
<evidence type="ECO:0000259" key="1">
    <source>
        <dbReference type="PROSITE" id="PS50921"/>
    </source>
</evidence>
<dbReference type="Proteomes" id="UP000013525">
    <property type="component" value="Unassembled WGS sequence"/>
</dbReference>
<comment type="caution">
    <text evidence="2">The sequence shown here is derived from an EMBL/GenBank/DDBJ whole genome shotgun (WGS) entry which is preliminary data.</text>
</comment>
<sequence length="253" mass="27134">MMGMASAPTAAAAARRAAAFTAPVYSAHMVVDPEFRIAGVNPEFEAATHRTSHSLVGVDAFVAFPAAPGGGWVGPARQRESFERVFQRGRADRLWALRYDVPTPDGDAFVRKVWNIVNTPVVDGGGTVVGVRKQAQDITAHEELVGDLAAAVESAEDADSLAIDSDTLARVVSVMPGIALSRRDALHENAHLRRALETRASIEQAKGILMTRHTCGPDEAFARLVDLSQHTNRKLADVAHDLVAEVAPQHPRP</sequence>
<dbReference type="InterPro" id="IPR000014">
    <property type="entry name" value="PAS"/>
</dbReference>
<dbReference type="PATRIC" id="fig|1273125.3.peg.3716"/>
<dbReference type="SUPFAM" id="SSF55785">
    <property type="entry name" value="PYP-like sensor domain (PAS domain)"/>
    <property type="match status" value="1"/>
</dbReference>
<dbReference type="EMBL" id="APMY01000118">
    <property type="protein sequence ID" value="EOM74744.1"/>
    <property type="molecule type" value="Genomic_DNA"/>
</dbReference>
<dbReference type="InterPro" id="IPR036388">
    <property type="entry name" value="WH-like_DNA-bd_sf"/>
</dbReference>
<dbReference type="InterPro" id="IPR035965">
    <property type="entry name" value="PAS-like_dom_sf"/>
</dbReference>
<dbReference type="Pfam" id="PF03861">
    <property type="entry name" value="ANTAR"/>
    <property type="match status" value="1"/>
</dbReference>
<dbReference type="GO" id="GO:0003723">
    <property type="term" value="F:RNA binding"/>
    <property type="evidence" value="ECO:0007669"/>
    <property type="project" value="InterPro"/>
</dbReference>
<accession>R7WL73</accession>
<dbReference type="SMART" id="SM01012">
    <property type="entry name" value="ANTAR"/>
    <property type="match status" value="1"/>
</dbReference>
<name>R7WL73_9NOCA</name>
<dbReference type="AlphaFoldDB" id="R7WL73"/>
<evidence type="ECO:0000313" key="2">
    <source>
        <dbReference type="EMBL" id="EOM74744.1"/>
    </source>
</evidence>
<feature type="domain" description="ANTAR" evidence="1">
    <location>
        <begin position="182"/>
        <end position="243"/>
    </location>
</feature>
<dbReference type="eggNOG" id="COG3707">
    <property type="taxonomic scope" value="Bacteria"/>
</dbReference>
<dbReference type="Pfam" id="PF13426">
    <property type="entry name" value="PAS_9"/>
    <property type="match status" value="1"/>
</dbReference>
<reference evidence="2 3" key="1">
    <citation type="journal article" date="2013" name="Genome Announc.">
        <title>Draft Genome Sequence of Rhodococcus rhodnii Strain LMG5362, a Symbiont of Rhodnius prolixus (Hemiptera, Reduviidae, Triatominae), the Principle Vector of Trypanosoma cruzi.</title>
        <authorList>
            <person name="Pachebat J.A."/>
            <person name="van Keulen G."/>
            <person name="Whitten M.M."/>
            <person name="Girdwood S."/>
            <person name="Del Sol R."/>
            <person name="Dyson P.J."/>
            <person name="Facey P.D."/>
        </authorList>
    </citation>
    <scope>NUCLEOTIDE SEQUENCE [LARGE SCALE GENOMIC DNA]</scope>
    <source>
        <strain evidence="2 3">LMG 5362</strain>
    </source>
</reference>